<dbReference type="PROSITE" id="PS51257">
    <property type="entry name" value="PROKAR_LIPOPROTEIN"/>
    <property type="match status" value="1"/>
</dbReference>
<protein>
    <submittedName>
        <fullName evidence="2">Uncharacterized protein</fullName>
    </submittedName>
</protein>
<evidence type="ECO:0000313" key="2">
    <source>
        <dbReference type="EMBL" id="MCL6218818.1"/>
    </source>
</evidence>
<evidence type="ECO:0000256" key="1">
    <source>
        <dbReference type="SAM" id="MobiDB-lite"/>
    </source>
</evidence>
<dbReference type="Proteomes" id="UP001139521">
    <property type="component" value="Unassembled WGS sequence"/>
</dbReference>
<dbReference type="EMBL" id="JAKHSK010000013">
    <property type="protein sequence ID" value="MCL6218818.1"/>
    <property type="molecule type" value="Genomic_DNA"/>
</dbReference>
<keyword evidence="3" id="KW-1185">Reference proteome</keyword>
<dbReference type="RefSeq" id="WP_249601667.1">
    <property type="nucleotide sequence ID" value="NZ_JAKHSK010000013.1"/>
</dbReference>
<proteinExistence type="predicted"/>
<sequence length="55" mass="6126">MRTITNFLSLVCLIAITYSCEPEELPADNTINQEKIHADDTGNDDEGEVEDRNGN</sequence>
<evidence type="ECO:0000313" key="3">
    <source>
        <dbReference type="Proteomes" id="UP001139521"/>
    </source>
</evidence>
<dbReference type="AlphaFoldDB" id="A0A9X1ZUS3"/>
<reference evidence="2" key="1">
    <citation type="submission" date="2022-01" db="EMBL/GenBank/DDBJ databases">
        <title>Genome sequencing of Zunongwangia sp. M21534 genome.</title>
        <authorList>
            <person name="Chen Y."/>
            <person name="Dong C."/>
            <person name="Shao Z."/>
        </authorList>
    </citation>
    <scope>NUCLEOTIDE SEQUENCE</scope>
    <source>
        <strain evidence="2">MCCC M21534</strain>
    </source>
</reference>
<comment type="caution">
    <text evidence="2">The sequence shown here is derived from an EMBL/GenBank/DDBJ whole genome shotgun (WGS) entry which is preliminary data.</text>
</comment>
<feature type="region of interest" description="Disordered" evidence="1">
    <location>
        <begin position="28"/>
        <end position="55"/>
    </location>
</feature>
<name>A0A9X1ZUS3_9FLAO</name>
<organism evidence="2 3">
    <name type="scientific">Zunongwangia pacifica</name>
    <dbReference type="NCBI Taxonomy" id="2911062"/>
    <lineage>
        <taxon>Bacteria</taxon>
        <taxon>Pseudomonadati</taxon>
        <taxon>Bacteroidota</taxon>
        <taxon>Flavobacteriia</taxon>
        <taxon>Flavobacteriales</taxon>
        <taxon>Flavobacteriaceae</taxon>
        <taxon>Zunongwangia</taxon>
    </lineage>
</organism>
<accession>A0A9X1ZUS3</accession>
<gene>
    <name evidence="2" type="ORF">L1967_10960</name>
</gene>